<dbReference type="Proteomes" id="UP000649753">
    <property type="component" value="Unassembled WGS sequence"/>
</dbReference>
<comment type="caution">
    <text evidence="8">The sequence shown here is derived from an EMBL/GenBank/DDBJ whole genome shotgun (WGS) entry which is preliminary data.</text>
</comment>
<keyword evidence="5 6" id="KW-0472">Membrane</keyword>
<evidence type="ECO:0000259" key="7">
    <source>
        <dbReference type="Pfam" id="PF02687"/>
    </source>
</evidence>
<feature type="transmembrane region" description="Helical" evidence="6">
    <location>
        <begin position="71"/>
        <end position="93"/>
    </location>
</feature>
<evidence type="ECO:0000256" key="6">
    <source>
        <dbReference type="SAM" id="Phobius"/>
    </source>
</evidence>
<dbReference type="Pfam" id="PF02687">
    <property type="entry name" value="FtsX"/>
    <property type="match status" value="1"/>
</dbReference>
<accession>A0A927R5J6</accession>
<feature type="transmembrane region" description="Helical" evidence="6">
    <location>
        <begin position="134"/>
        <end position="156"/>
    </location>
</feature>
<keyword evidence="9" id="KW-1185">Reference proteome</keyword>
<feature type="transmembrane region" description="Helical" evidence="6">
    <location>
        <begin position="23"/>
        <end position="44"/>
    </location>
</feature>
<evidence type="ECO:0000313" key="9">
    <source>
        <dbReference type="Proteomes" id="UP000649753"/>
    </source>
</evidence>
<dbReference type="AlphaFoldDB" id="A0A927R5J6"/>
<sequence length="168" mass="17167">MAEAAGEPYVPADQGFYFRAYDLLHLALTVALVIAAAGLLIALAESIVSRRRALAALVATGVPRSTLARAVAWQTLTPAILGIVLAAATGTALHRAIYGGEAQSGVVVTCPPAPSDCVPLPLVTQAVPVPLADLVGFTGGAVAAVLVLLLASLLFLRNSTTMEELRAT</sequence>
<name>A0A927R5J6_9ACTN</name>
<keyword evidence="2" id="KW-1003">Cell membrane</keyword>
<protein>
    <submittedName>
        <fullName evidence="8">ABC-type lipoprotein release transport system permease subunit</fullName>
    </submittedName>
</protein>
<comment type="subcellular location">
    <subcellularLocation>
        <location evidence="1">Cell membrane</location>
        <topology evidence="1">Multi-pass membrane protein</topology>
    </subcellularLocation>
</comment>
<organism evidence="8 9">
    <name type="scientific">Plantactinospora soyae</name>
    <dbReference type="NCBI Taxonomy" id="1544732"/>
    <lineage>
        <taxon>Bacteria</taxon>
        <taxon>Bacillati</taxon>
        <taxon>Actinomycetota</taxon>
        <taxon>Actinomycetes</taxon>
        <taxon>Micromonosporales</taxon>
        <taxon>Micromonosporaceae</taxon>
        <taxon>Plantactinospora</taxon>
    </lineage>
</organism>
<evidence type="ECO:0000256" key="5">
    <source>
        <dbReference type="ARBA" id="ARBA00023136"/>
    </source>
</evidence>
<evidence type="ECO:0000256" key="3">
    <source>
        <dbReference type="ARBA" id="ARBA00022692"/>
    </source>
</evidence>
<dbReference type="EMBL" id="JADBEB010000001">
    <property type="protein sequence ID" value="MBE1485986.1"/>
    <property type="molecule type" value="Genomic_DNA"/>
</dbReference>
<gene>
    <name evidence="8" type="ORF">H4W31_001624</name>
</gene>
<feature type="domain" description="ABC3 transporter permease C-terminal" evidence="7">
    <location>
        <begin position="27"/>
        <end position="158"/>
    </location>
</feature>
<evidence type="ECO:0000313" key="8">
    <source>
        <dbReference type="EMBL" id="MBE1485986.1"/>
    </source>
</evidence>
<keyword evidence="4 6" id="KW-1133">Transmembrane helix</keyword>
<dbReference type="InterPro" id="IPR003838">
    <property type="entry name" value="ABC3_permease_C"/>
</dbReference>
<proteinExistence type="predicted"/>
<dbReference type="RefSeq" id="WP_192766090.1">
    <property type="nucleotide sequence ID" value="NZ_JADBEB010000001.1"/>
</dbReference>
<evidence type="ECO:0000256" key="4">
    <source>
        <dbReference type="ARBA" id="ARBA00022989"/>
    </source>
</evidence>
<dbReference type="GO" id="GO:0005886">
    <property type="term" value="C:plasma membrane"/>
    <property type="evidence" value="ECO:0007669"/>
    <property type="project" value="UniProtKB-SubCell"/>
</dbReference>
<evidence type="ECO:0000256" key="1">
    <source>
        <dbReference type="ARBA" id="ARBA00004651"/>
    </source>
</evidence>
<keyword evidence="3 6" id="KW-0812">Transmembrane</keyword>
<evidence type="ECO:0000256" key="2">
    <source>
        <dbReference type="ARBA" id="ARBA00022475"/>
    </source>
</evidence>
<keyword evidence="8" id="KW-0449">Lipoprotein</keyword>
<reference evidence="8" key="1">
    <citation type="submission" date="2020-10" db="EMBL/GenBank/DDBJ databases">
        <title>Sequencing the genomes of 1000 actinobacteria strains.</title>
        <authorList>
            <person name="Klenk H.-P."/>
        </authorList>
    </citation>
    <scope>NUCLEOTIDE SEQUENCE</scope>
    <source>
        <strain evidence="8">DSM 46832</strain>
    </source>
</reference>